<dbReference type="Gene3D" id="1.10.10.350">
    <property type="match status" value="1"/>
</dbReference>
<dbReference type="GO" id="GO:0000049">
    <property type="term" value="F:tRNA binding"/>
    <property type="evidence" value="ECO:0007669"/>
    <property type="project" value="InterPro"/>
</dbReference>
<keyword evidence="4" id="KW-0067">ATP-binding</keyword>
<dbReference type="EMBL" id="UINC01000619">
    <property type="protein sequence ID" value="SUZ58431.1"/>
    <property type="molecule type" value="Genomic_DNA"/>
</dbReference>
<dbReference type="InterPro" id="IPR014729">
    <property type="entry name" value="Rossmann-like_a/b/a_fold"/>
</dbReference>
<dbReference type="GO" id="GO:0006424">
    <property type="term" value="P:glutamyl-tRNA aminoacylation"/>
    <property type="evidence" value="ECO:0007669"/>
    <property type="project" value="InterPro"/>
</dbReference>
<evidence type="ECO:0000256" key="2">
    <source>
        <dbReference type="ARBA" id="ARBA00022598"/>
    </source>
</evidence>
<dbReference type="Pfam" id="PF19269">
    <property type="entry name" value="Anticodon_2"/>
    <property type="match status" value="1"/>
</dbReference>
<dbReference type="HAMAP" id="MF_00022">
    <property type="entry name" value="Glu_tRNA_synth_type1"/>
    <property type="match status" value="1"/>
</dbReference>
<evidence type="ECO:0000259" key="8">
    <source>
        <dbReference type="Pfam" id="PF19269"/>
    </source>
</evidence>
<dbReference type="InterPro" id="IPR020751">
    <property type="entry name" value="aa-tRNA-synth_I_codon-bd_sub2"/>
</dbReference>
<name>A0A381NV01_9ZZZZ</name>
<dbReference type="GO" id="GO:0005524">
    <property type="term" value="F:ATP binding"/>
    <property type="evidence" value="ECO:0007669"/>
    <property type="project" value="UniProtKB-KW"/>
</dbReference>
<dbReference type="InterPro" id="IPR008925">
    <property type="entry name" value="aa_tRNA-synth_I_cd-bd_sf"/>
</dbReference>
<keyword evidence="2" id="KW-0436">Ligase</keyword>
<keyword evidence="5" id="KW-0648">Protein biosynthesis</keyword>
<dbReference type="Gene3D" id="3.40.50.620">
    <property type="entry name" value="HUPs"/>
    <property type="match status" value="1"/>
</dbReference>
<dbReference type="InterPro" id="IPR020058">
    <property type="entry name" value="Glu/Gln-tRNA-synth_Ib_cat-dom"/>
</dbReference>
<dbReference type="PANTHER" id="PTHR43311">
    <property type="entry name" value="GLUTAMATE--TRNA LIGASE"/>
    <property type="match status" value="1"/>
</dbReference>
<feature type="domain" description="Aminoacyl-tRNA synthetase class I anticodon-binding" evidence="8">
    <location>
        <begin position="296"/>
        <end position="433"/>
    </location>
</feature>
<dbReference type="Pfam" id="PF00749">
    <property type="entry name" value="tRNA-synt_1c"/>
    <property type="match status" value="1"/>
</dbReference>
<dbReference type="InterPro" id="IPR004527">
    <property type="entry name" value="Glu-tRNA-ligase_bac/mito"/>
</dbReference>
<evidence type="ECO:0000256" key="5">
    <source>
        <dbReference type="ARBA" id="ARBA00022917"/>
    </source>
</evidence>
<dbReference type="NCBIfam" id="TIGR00464">
    <property type="entry name" value="gltX_bact"/>
    <property type="match status" value="1"/>
</dbReference>
<dbReference type="SUPFAM" id="SSF48163">
    <property type="entry name" value="An anticodon-binding domain of class I aminoacyl-tRNA synthetases"/>
    <property type="match status" value="1"/>
</dbReference>
<comment type="similarity">
    <text evidence="1">Belongs to the class-I aminoacyl-tRNA synthetase family. Glutamate--tRNA ligase type 1 subfamily.</text>
</comment>
<protein>
    <submittedName>
        <fullName evidence="9">Uncharacterized protein</fullName>
    </submittedName>
</protein>
<accession>A0A381NV01</accession>
<keyword evidence="3" id="KW-0547">Nucleotide-binding</keyword>
<feature type="domain" description="Glutamyl/glutaminyl-tRNA synthetase class Ib catalytic" evidence="7">
    <location>
        <begin position="1"/>
        <end position="283"/>
    </location>
</feature>
<evidence type="ECO:0000256" key="6">
    <source>
        <dbReference type="ARBA" id="ARBA00023146"/>
    </source>
</evidence>
<dbReference type="InterPro" id="IPR049940">
    <property type="entry name" value="GluQ/Sye"/>
</dbReference>
<dbReference type="SUPFAM" id="SSF52374">
    <property type="entry name" value="Nucleotidylyl transferase"/>
    <property type="match status" value="1"/>
</dbReference>
<dbReference type="InterPro" id="IPR045462">
    <property type="entry name" value="aa-tRNA-synth_I_cd-bd"/>
</dbReference>
<evidence type="ECO:0000313" key="9">
    <source>
        <dbReference type="EMBL" id="SUZ58431.1"/>
    </source>
</evidence>
<dbReference type="GO" id="GO:0004818">
    <property type="term" value="F:glutamate-tRNA ligase activity"/>
    <property type="evidence" value="ECO:0007669"/>
    <property type="project" value="InterPro"/>
</dbReference>
<dbReference type="CDD" id="cd00808">
    <property type="entry name" value="GluRS_core"/>
    <property type="match status" value="1"/>
</dbReference>
<proteinExistence type="inferred from homology"/>
<dbReference type="InterPro" id="IPR033910">
    <property type="entry name" value="GluRS_core"/>
</dbReference>
<evidence type="ECO:0000256" key="3">
    <source>
        <dbReference type="ARBA" id="ARBA00022741"/>
    </source>
</evidence>
<sequence length="465" mass="51621">MVVRIEDTDTERSTREFEEGILQDLQWMGITWDEGPDLGGPFGPYRQSERLDTYKAYTDELLGRGAAYHCFCSFDQLEANRRAAVAAGRPTRYPGTCRTLATNIVRRRLDAGEPAAIRFAVPEVDQVEFDDLVRGTVSFSGEIIGDPIIMRSDGRPAYNFAVVVDDALMKISHVVRGEDHISNTPRQLLLYEALGFVQPRFAHLALVMGPDRAPLSKRHGSTSVEEMRERGYLPEALTNYLALIGWSPGGDDEILPIEELARRFRIADVSRSAGIFDPEKLGWLNRHNLKALSAERLATLVVPFFEKAGFAVSPDSDGTAFLKYIAHLAVGAVDRLEQIPERLKFLFEFDVPSTLMDPEIQREVSQPKAQRVIKVLAAELAHRSRLDAEDFRELKTTLRNETDCKGRTLFHPIRIVLTGHSDGMELDSVVPAIDRGAELSSTSGLSPIVGCRERAAAFAAALGPS</sequence>
<gene>
    <name evidence="9" type="ORF">METZ01_LOCUS11285</name>
</gene>
<organism evidence="9">
    <name type="scientific">marine metagenome</name>
    <dbReference type="NCBI Taxonomy" id="408172"/>
    <lineage>
        <taxon>unclassified sequences</taxon>
        <taxon>metagenomes</taxon>
        <taxon>ecological metagenomes</taxon>
    </lineage>
</organism>
<dbReference type="GO" id="GO:0008270">
    <property type="term" value="F:zinc ion binding"/>
    <property type="evidence" value="ECO:0007669"/>
    <property type="project" value="InterPro"/>
</dbReference>
<dbReference type="PANTHER" id="PTHR43311:SF2">
    <property type="entry name" value="GLUTAMATE--TRNA LIGASE, MITOCHONDRIAL-RELATED"/>
    <property type="match status" value="1"/>
</dbReference>
<reference evidence="9" key="1">
    <citation type="submission" date="2018-05" db="EMBL/GenBank/DDBJ databases">
        <authorList>
            <person name="Lanie J.A."/>
            <person name="Ng W.-L."/>
            <person name="Kazmierczak K.M."/>
            <person name="Andrzejewski T.M."/>
            <person name="Davidsen T.M."/>
            <person name="Wayne K.J."/>
            <person name="Tettelin H."/>
            <person name="Glass J.I."/>
            <person name="Rusch D."/>
            <person name="Podicherti R."/>
            <person name="Tsui H.-C.T."/>
            <person name="Winkler M.E."/>
        </authorList>
    </citation>
    <scope>NUCLEOTIDE SEQUENCE</scope>
</reference>
<evidence type="ECO:0000256" key="1">
    <source>
        <dbReference type="ARBA" id="ARBA00007894"/>
    </source>
</evidence>
<evidence type="ECO:0000256" key="4">
    <source>
        <dbReference type="ARBA" id="ARBA00022840"/>
    </source>
</evidence>
<keyword evidence="6" id="KW-0030">Aminoacyl-tRNA synthetase</keyword>
<evidence type="ECO:0000259" key="7">
    <source>
        <dbReference type="Pfam" id="PF00749"/>
    </source>
</evidence>
<dbReference type="AlphaFoldDB" id="A0A381NV01"/>